<evidence type="ECO:0000256" key="2">
    <source>
        <dbReference type="ARBA" id="ARBA00022516"/>
    </source>
</evidence>
<comment type="similarity">
    <text evidence="1">Belongs to the acyl-ACP thioesterase family.</text>
</comment>
<dbReference type="Pfam" id="PF01643">
    <property type="entry name" value="Acyl-ACP_TE"/>
    <property type="match status" value="1"/>
</dbReference>
<dbReference type="STRING" id="1166018.FAES_1603"/>
<keyword evidence="2" id="KW-0444">Lipid biosynthesis</keyword>
<dbReference type="InterPro" id="IPR049427">
    <property type="entry name" value="Acyl-ACP_TE_C"/>
</dbReference>
<dbReference type="GO" id="GO:0000036">
    <property type="term" value="F:acyl carrier activity"/>
    <property type="evidence" value="ECO:0007669"/>
    <property type="project" value="TreeGrafter"/>
</dbReference>
<gene>
    <name evidence="10" type="primary">fat</name>
    <name evidence="10" type="ORF">FAES_1603</name>
</gene>
<dbReference type="Gene3D" id="3.10.129.10">
    <property type="entry name" value="Hotdog Thioesterase"/>
    <property type="match status" value="1"/>
</dbReference>
<dbReference type="CDD" id="cd00586">
    <property type="entry name" value="4HBT"/>
    <property type="match status" value="1"/>
</dbReference>
<evidence type="ECO:0000256" key="4">
    <source>
        <dbReference type="ARBA" id="ARBA00022832"/>
    </source>
</evidence>
<evidence type="ECO:0000313" key="10">
    <source>
        <dbReference type="EMBL" id="CCG99613.1"/>
    </source>
</evidence>
<dbReference type="InterPro" id="IPR045023">
    <property type="entry name" value="FATA/B"/>
</dbReference>
<keyword evidence="6" id="KW-0443">Lipid metabolism</keyword>
<keyword evidence="3 10" id="KW-0378">Hydrolase</keyword>
<dbReference type="AlphaFoldDB" id="I0K660"/>
<dbReference type="PANTHER" id="PTHR31727">
    <property type="entry name" value="OLEOYL-ACYL CARRIER PROTEIN THIOESTERASE 1, CHLOROPLASTIC"/>
    <property type="match status" value="1"/>
</dbReference>
<evidence type="ECO:0000259" key="8">
    <source>
        <dbReference type="Pfam" id="PF01643"/>
    </source>
</evidence>
<dbReference type="EC" id="3.1.2.14" evidence="10"/>
<feature type="domain" description="Acyl-ACP thioesterase-like C-terminal" evidence="9">
    <location>
        <begin position="169"/>
        <end position="259"/>
    </location>
</feature>
<reference evidence="10 11" key="1">
    <citation type="journal article" date="2012" name="J. Bacteriol.">
        <title>Genome Sequence of Fibrella aestuarina BUZ 2T, a Filamentous Marine Bacterium.</title>
        <authorList>
            <person name="Filippini M."/>
            <person name="Qi W."/>
            <person name="Blom J."/>
            <person name="Goesmann A."/>
            <person name="Smits T.H."/>
            <person name="Bagheri H.C."/>
        </authorList>
    </citation>
    <scope>NUCLEOTIDE SEQUENCE [LARGE SCALE GENOMIC DNA]</scope>
    <source>
        <strain evidence="11">BUZ 2T</strain>
    </source>
</reference>
<dbReference type="PANTHER" id="PTHR31727:SF6">
    <property type="entry name" value="OLEOYL-ACYL CARRIER PROTEIN THIOESTERASE 1, CHLOROPLASTIC"/>
    <property type="match status" value="1"/>
</dbReference>
<keyword evidence="4" id="KW-0276">Fatty acid metabolism</keyword>
<dbReference type="InterPro" id="IPR002864">
    <property type="entry name" value="Acyl-ACP_thioesterase_NHD"/>
</dbReference>
<evidence type="ECO:0000256" key="1">
    <source>
        <dbReference type="ARBA" id="ARBA00006500"/>
    </source>
</evidence>
<keyword evidence="5" id="KW-0809">Transit peptide</keyword>
<sequence length="260" mass="29871">MAAFPNALRRKFAGMAFIQTDAYTLRNYECDAAGRLSIPALMNLMQESANRNAYDYGIDSETLQANGLGWMLMRFGLVMHHYPRSGQTIRIVTYPTGVEKFFVYRDFRVYADAVLLAEATSTWLVFDSHKRTMVPTPDFIRSLVCPDVDQPSPRLPLKPNYPSVEVAEEAQAVTVGWFDIDSNQHVNNVVYIRWLLEQLPDAVLQTQELAELDVVYRNETHWHERVLVQHQADDAGTFHHRLALAETGKDVLLARTRWRR</sequence>
<dbReference type="KEGG" id="fae:FAES_1603"/>
<evidence type="ECO:0000256" key="5">
    <source>
        <dbReference type="ARBA" id="ARBA00022946"/>
    </source>
</evidence>
<proteinExistence type="inferred from homology"/>
<dbReference type="Pfam" id="PF20791">
    <property type="entry name" value="Acyl-ACP_TE_C"/>
    <property type="match status" value="1"/>
</dbReference>
<protein>
    <submittedName>
        <fullName evidence="10">Acyl-ACP thioesterase</fullName>
        <ecNumber evidence="10">3.1.2.14</ecNumber>
    </submittedName>
</protein>
<dbReference type="HOGENOM" id="CLU_045466_2_0_10"/>
<dbReference type="eggNOG" id="COG3884">
    <property type="taxonomic scope" value="Bacteria"/>
</dbReference>
<organism evidence="10 11">
    <name type="scientific">Fibrella aestuarina BUZ 2</name>
    <dbReference type="NCBI Taxonomy" id="1166018"/>
    <lineage>
        <taxon>Bacteria</taxon>
        <taxon>Pseudomonadati</taxon>
        <taxon>Bacteroidota</taxon>
        <taxon>Cytophagia</taxon>
        <taxon>Cytophagales</taxon>
        <taxon>Spirosomataceae</taxon>
        <taxon>Fibrella</taxon>
    </lineage>
</organism>
<dbReference type="Proteomes" id="UP000011058">
    <property type="component" value="Chromosome"/>
</dbReference>
<keyword evidence="7" id="KW-0275">Fatty acid biosynthesis</keyword>
<evidence type="ECO:0000259" key="9">
    <source>
        <dbReference type="Pfam" id="PF20791"/>
    </source>
</evidence>
<evidence type="ECO:0000313" key="11">
    <source>
        <dbReference type="Proteomes" id="UP000011058"/>
    </source>
</evidence>
<evidence type="ECO:0000256" key="3">
    <source>
        <dbReference type="ARBA" id="ARBA00022801"/>
    </source>
</evidence>
<dbReference type="GO" id="GO:0016297">
    <property type="term" value="F:fatty acyl-[ACP] hydrolase activity"/>
    <property type="evidence" value="ECO:0007669"/>
    <property type="project" value="UniProtKB-EC"/>
</dbReference>
<name>I0K660_9BACT</name>
<evidence type="ECO:0000256" key="6">
    <source>
        <dbReference type="ARBA" id="ARBA00023098"/>
    </source>
</evidence>
<evidence type="ECO:0000256" key="7">
    <source>
        <dbReference type="ARBA" id="ARBA00023160"/>
    </source>
</evidence>
<dbReference type="InterPro" id="IPR029069">
    <property type="entry name" value="HotDog_dom_sf"/>
</dbReference>
<accession>I0K660</accession>
<dbReference type="SUPFAM" id="SSF54637">
    <property type="entry name" value="Thioesterase/thiol ester dehydrase-isomerase"/>
    <property type="match status" value="2"/>
</dbReference>
<dbReference type="EMBL" id="HE796683">
    <property type="protein sequence ID" value="CCG99613.1"/>
    <property type="molecule type" value="Genomic_DNA"/>
</dbReference>
<feature type="domain" description="Acyl-ACP thioesterase N-terminal hotdog" evidence="8">
    <location>
        <begin position="21"/>
        <end position="140"/>
    </location>
</feature>
<keyword evidence="11" id="KW-1185">Reference proteome</keyword>